<reference evidence="1" key="1">
    <citation type="submission" date="2014-06" db="EMBL/GenBank/DDBJ databases">
        <authorList>
            <person name="Strain E.A."/>
            <person name="Allard M.W."/>
            <person name="Payne J.S."/>
            <person name="Evans P.S."/>
            <person name="Timme R."/>
        </authorList>
    </citation>
    <scope>NUCLEOTIDE SEQUENCE</scope>
    <source>
        <plasmid evidence="1">pCFSAN012622</plasmid>
    </source>
</reference>
<evidence type="ECO:0000313" key="1">
    <source>
        <dbReference type="EMBL" id="QVY01367.1"/>
    </source>
</evidence>
<reference evidence="1" key="3">
    <citation type="submission" date="2021-05" db="EMBL/GenBank/DDBJ databases">
        <title>Whole genome PacBio Sequel sequence of Salmonella enterica subsp. enterica.</title>
        <authorList>
            <person name="Hoffmann M."/>
            <person name="Balkey M."/>
            <person name="Luo Y."/>
        </authorList>
    </citation>
    <scope>NUCLEOTIDE SEQUENCE</scope>
    <source>
        <plasmid evidence="1">pCFSAN012622</plasmid>
    </source>
</reference>
<proteinExistence type="predicted"/>
<dbReference type="InterPro" id="IPR004959">
    <property type="entry name" value="Bac_effector_IpgB-like"/>
</dbReference>
<dbReference type="AlphaFoldDB" id="A0A8E7KCY5"/>
<sequence length="222" mass="25708">MNIKSSIFNVHIKIHKYQEKAVVWGARIIARTNKTLSKWFEQTSKQLKTGENQEFSGCTIKERKITISSKKINSNLLNNIKGRGKNEMQAWVNDEKKVYLSRVVNQEIDNFCNINNCGFSRHERSQVFTLISKHYNLSLDSSCAQSSINQMVSGNTYFRAKIDKLCQGMSRNEKNSTEYDIVNKLSDKFYQENIYNIELNKLRSEVANFITEARENTAAQIE</sequence>
<keyword evidence="1" id="KW-0614">Plasmid</keyword>
<organism evidence="1">
    <name type="scientific">Salmonella enterica subsp. enterica serovar Give</name>
    <dbReference type="NCBI Taxonomy" id="46626"/>
    <lineage>
        <taxon>Bacteria</taxon>
        <taxon>Pseudomonadati</taxon>
        <taxon>Pseudomonadota</taxon>
        <taxon>Gammaproteobacteria</taxon>
        <taxon>Enterobacterales</taxon>
        <taxon>Enterobacteriaceae</taxon>
        <taxon>Salmonella</taxon>
    </lineage>
</organism>
<name>A0A8E7KCY5_SALET</name>
<gene>
    <name evidence="1" type="ORF">GJ28_22315</name>
</gene>
<geneLocation type="plasmid" evidence="1">
    <name>pCFSAN012622</name>
</geneLocation>
<dbReference type="EMBL" id="CP075038">
    <property type="protein sequence ID" value="QVY01367.1"/>
    <property type="molecule type" value="Genomic_DNA"/>
</dbReference>
<reference evidence="1" key="2">
    <citation type="journal article" date="2015" name="Genome Announc.">
        <title>Draft Genome Sequence of Salmonella enterica subsp. enterica Serovar Give, Isolated from an Imported Chili Powder Product.</title>
        <authorList>
            <person name="Wang H."/>
            <person name="Chen Y."/>
            <person name="Ayers S."/>
            <person name="Melka D."/>
            <person name="Laasri A."/>
            <person name="Payne J.S."/>
            <person name="Zheng J."/>
            <person name="Son I."/>
            <person name="Timme R."/>
            <person name="Kastanis G."/>
            <person name="Hammack T.S."/>
            <person name="Strain E."/>
            <person name="Allard M.W."/>
            <person name="Evans P.S."/>
            <person name="Brown E.W."/>
        </authorList>
    </citation>
    <scope>NUCLEOTIDE SEQUENCE</scope>
    <source>
        <plasmid evidence="1">pCFSAN012622</plasmid>
    </source>
</reference>
<accession>A0A8E7KCY5</accession>
<dbReference type="RefSeq" id="WP_049828543.1">
    <property type="nucleotide sequence ID" value="NZ_CP075038.1"/>
</dbReference>
<dbReference type="Gene3D" id="1.10.4120.20">
    <property type="match status" value="1"/>
</dbReference>
<protein>
    <submittedName>
        <fullName evidence="1">Uncharacterized protein</fullName>
    </submittedName>
</protein>
<dbReference type="Pfam" id="PF03278">
    <property type="entry name" value="IpaB_EvcA"/>
    <property type="match status" value="1"/>
</dbReference>